<protein>
    <submittedName>
        <fullName evidence="3">Uncharacterized protein</fullName>
    </submittedName>
</protein>
<dbReference type="EMBL" id="UETC01000009">
    <property type="protein sequence ID" value="SSA49010.1"/>
    <property type="molecule type" value="Genomic_DNA"/>
</dbReference>
<keyword evidence="4" id="KW-1185">Reference proteome</keyword>
<evidence type="ECO:0000313" key="3">
    <source>
        <dbReference type="EMBL" id="SSA49010.1"/>
    </source>
</evidence>
<dbReference type="EMBL" id="QGDJ01000009">
    <property type="protein sequence ID" value="PWJ16133.1"/>
    <property type="molecule type" value="Genomic_DNA"/>
</dbReference>
<keyword evidence="1" id="KW-0472">Membrane</keyword>
<name>A0A2Y9AXK6_9RHOB</name>
<organism evidence="3 5">
    <name type="scientific">Jannaschia seohaensis</name>
    <dbReference type="NCBI Taxonomy" id="475081"/>
    <lineage>
        <taxon>Bacteria</taxon>
        <taxon>Pseudomonadati</taxon>
        <taxon>Pseudomonadota</taxon>
        <taxon>Alphaproteobacteria</taxon>
        <taxon>Rhodobacterales</taxon>
        <taxon>Roseobacteraceae</taxon>
        <taxon>Jannaschia</taxon>
    </lineage>
</organism>
<evidence type="ECO:0000256" key="1">
    <source>
        <dbReference type="SAM" id="Phobius"/>
    </source>
</evidence>
<reference evidence="2 4" key="3">
    <citation type="submission" date="2018-03" db="EMBL/GenBank/DDBJ databases">
        <title>Genomic Encyclopedia of Archaeal and Bacterial Type Strains, Phase II (KMG-II): from individual species to whole genera.</title>
        <authorList>
            <person name="Goeker M."/>
        </authorList>
    </citation>
    <scope>NUCLEOTIDE SEQUENCE [LARGE SCALE GENOMIC DNA]</scope>
    <source>
        <strain evidence="2 4">DSM 25227</strain>
    </source>
</reference>
<feature type="transmembrane region" description="Helical" evidence="1">
    <location>
        <begin position="123"/>
        <end position="146"/>
    </location>
</feature>
<reference evidence="3" key="1">
    <citation type="submission" date="2016-10" db="EMBL/GenBank/DDBJ databases">
        <authorList>
            <person name="Cai Z."/>
        </authorList>
    </citation>
    <scope>NUCLEOTIDE SEQUENCE [LARGE SCALE GENOMIC DNA]</scope>
    <source>
        <strain evidence="3">DSM 25227</strain>
    </source>
</reference>
<sequence length="268" mass="29306">MIVLLLLTPSLLLGGTSSQISDTILVLAIFGAVFIFVEYAAIYPGLIEFRDAPPFNRVRYAMLFFSVLMVALATRGMETPSTLTRFVQAVGLLLGQSMDFPLSPIRLLMSLLPEGTGLVEAQIVRMAAGLTYLVSLVGLTLFAIMIRLNNWPSPTGSFNVWINLPTFDPTAGADVVKRLNRDGAVNIWLGLSLPYVSPPVASFIAESYGISMLESDLLLVWTMALWAFLPASLFLRGIAMRRLALMISQKRRRYGGADGEEDPAFLPA</sequence>
<dbReference type="Proteomes" id="UP000251571">
    <property type="component" value="Unassembled WGS sequence"/>
</dbReference>
<evidence type="ECO:0000313" key="5">
    <source>
        <dbReference type="Proteomes" id="UP000251571"/>
    </source>
</evidence>
<dbReference type="Proteomes" id="UP000245839">
    <property type="component" value="Unassembled WGS sequence"/>
</dbReference>
<proteinExistence type="predicted"/>
<gene>
    <name evidence="2" type="ORF">BCF38_10917</name>
    <name evidence="3" type="ORF">SAMN05421539_10917</name>
</gene>
<feature type="transmembrane region" description="Helical" evidence="1">
    <location>
        <begin position="28"/>
        <end position="46"/>
    </location>
</feature>
<feature type="transmembrane region" description="Helical" evidence="1">
    <location>
        <begin position="58"/>
        <end position="77"/>
    </location>
</feature>
<reference evidence="5" key="2">
    <citation type="submission" date="2016-10" db="EMBL/GenBank/DDBJ databases">
        <authorList>
            <person name="Varghese N."/>
            <person name="Submissions S."/>
        </authorList>
    </citation>
    <scope>NUCLEOTIDE SEQUENCE [LARGE SCALE GENOMIC DNA]</scope>
    <source>
        <strain evidence="5">DSM 25227</strain>
    </source>
</reference>
<keyword evidence="1" id="KW-0812">Transmembrane</keyword>
<dbReference type="RefSeq" id="WP_245947608.1">
    <property type="nucleotide sequence ID" value="NZ_QGDJ01000009.1"/>
</dbReference>
<evidence type="ECO:0000313" key="4">
    <source>
        <dbReference type="Proteomes" id="UP000245839"/>
    </source>
</evidence>
<keyword evidence="1" id="KW-1133">Transmembrane helix</keyword>
<feature type="transmembrane region" description="Helical" evidence="1">
    <location>
        <begin position="218"/>
        <end position="239"/>
    </location>
</feature>
<evidence type="ECO:0000313" key="2">
    <source>
        <dbReference type="EMBL" id="PWJ16133.1"/>
    </source>
</evidence>
<accession>A0A2Y9AXK6</accession>
<dbReference type="AlphaFoldDB" id="A0A2Y9AXK6"/>